<dbReference type="InterPro" id="IPR006260">
    <property type="entry name" value="TonB/TolA_C"/>
</dbReference>
<feature type="domain" description="TonB C-terminal" evidence="11">
    <location>
        <begin position="261"/>
        <end position="350"/>
    </location>
</feature>
<dbReference type="PANTHER" id="PTHR33446:SF2">
    <property type="entry name" value="PROTEIN TONB"/>
    <property type="match status" value="1"/>
</dbReference>
<feature type="compositionally biased region" description="Pro residues" evidence="10">
    <location>
        <begin position="127"/>
        <end position="143"/>
    </location>
</feature>
<dbReference type="InterPro" id="IPR051045">
    <property type="entry name" value="TonB-dependent_transducer"/>
</dbReference>
<keyword evidence="4" id="KW-1003">Cell membrane</keyword>
<dbReference type="Pfam" id="PF13103">
    <property type="entry name" value="TonB_2"/>
    <property type="match status" value="1"/>
</dbReference>
<keyword evidence="8" id="KW-1133">Transmembrane helix</keyword>
<keyword evidence="7" id="KW-0653">Protein transport</keyword>
<dbReference type="EMBL" id="JAVIIP010000003">
    <property type="protein sequence ID" value="MDX8537147.1"/>
    <property type="molecule type" value="Genomic_DNA"/>
</dbReference>
<dbReference type="InterPro" id="IPR037682">
    <property type="entry name" value="TonB_C"/>
</dbReference>
<comment type="similarity">
    <text evidence="2">Belongs to the TonB family.</text>
</comment>
<keyword evidence="3" id="KW-0813">Transport</keyword>
<dbReference type="PANTHER" id="PTHR33446">
    <property type="entry name" value="PROTEIN TONB-RELATED"/>
    <property type="match status" value="1"/>
</dbReference>
<comment type="caution">
    <text evidence="12">The sequence shown here is derived from an EMBL/GenBank/DDBJ whole genome shotgun (WGS) entry which is preliminary data.</text>
</comment>
<name>A0ABU5AIP7_9HYPH</name>
<dbReference type="NCBIfam" id="TIGR01352">
    <property type="entry name" value="tonB_Cterm"/>
    <property type="match status" value="1"/>
</dbReference>
<organism evidence="12 13">
    <name type="scientific">Mesorhizobium abyssinicae</name>
    <dbReference type="NCBI Taxonomy" id="1209958"/>
    <lineage>
        <taxon>Bacteria</taxon>
        <taxon>Pseudomonadati</taxon>
        <taxon>Pseudomonadota</taxon>
        <taxon>Alphaproteobacteria</taxon>
        <taxon>Hyphomicrobiales</taxon>
        <taxon>Phyllobacteriaceae</taxon>
        <taxon>Mesorhizobium</taxon>
    </lineage>
</organism>
<evidence type="ECO:0000256" key="9">
    <source>
        <dbReference type="ARBA" id="ARBA00023136"/>
    </source>
</evidence>
<dbReference type="SUPFAM" id="SSF74653">
    <property type="entry name" value="TolA/TonB C-terminal domain"/>
    <property type="match status" value="1"/>
</dbReference>
<keyword evidence="5" id="KW-0997">Cell inner membrane</keyword>
<evidence type="ECO:0000313" key="12">
    <source>
        <dbReference type="EMBL" id="MDX8537147.1"/>
    </source>
</evidence>
<evidence type="ECO:0000256" key="10">
    <source>
        <dbReference type="SAM" id="MobiDB-lite"/>
    </source>
</evidence>
<evidence type="ECO:0000256" key="1">
    <source>
        <dbReference type="ARBA" id="ARBA00004383"/>
    </source>
</evidence>
<reference evidence="12 13" key="1">
    <citation type="submission" date="2023-08" db="EMBL/GenBank/DDBJ databases">
        <title>Implementing the SeqCode for naming new Mesorhizobium species isolated from Vachellia karroo root nodules.</title>
        <authorList>
            <person name="Van Lill M."/>
        </authorList>
    </citation>
    <scope>NUCLEOTIDE SEQUENCE [LARGE SCALE GENOMIC DNA]</scope>
    <source>
        <strain evidence="12 13">VK4B</strain>
    </source>
</reference>
<proteinExistence type="inferred from homology"/>
<dbReference type="RefSeq" id="WP_320319897.1">
    <property type="nucleotide sequence ID" value="NZ_JAVIIP010000003.1"/>
</dbReference>
<sequence>MAGIGFAPLAASDLDLTMPDWSRQLPYRAMQDISEISDLSSELTATPSEPLAGARPPERNLNWIATIGASGTLHAALAAALMIAPATTLSFQDAMQAEGADQSGANVVGSASDGQMPGAVNVALVPTPKPPTTPAVKPAPTPAPQAQRESAAPVPAKETIEKPDPAPDILIAGTPRDNLHSPAQADEQPVTSAIEDESSEPEPAFSGQPPVPTPRPSPADGSGAVSKMADARGTADGQEIKASIASKGKAKAANGEAARSRYSGEIASKLAKANRLVSKSAQAKALNNATVSFVVLANGRVTDLELAKSSGSPELDQFALNLVRQQSPFPPIPPEIGISSWRFRAPIGPY</sequence>
<keyword evidence="6" id="KW-0812">Transmembrane</keyword>
<evidence type="ECO:0000256" key="6">
    <source>
        <dbReference type="ARBA" id="ARBA00022692"/>
    </source>
</evidence>
<evidence type="ECO:0000256" key="2">
    <source>
        <dbReference type="ARBA" id="ARBA00006555"/>
    </source>
</evidence>
<evidence type="ECO:0000313" key="13">
    <source>
        <dbReference type="Proteomes" id="UP001276564"/>
    </source>
</evidence>
<evidence type="ECO:0000256" key="5">
    <source>
        <dbReference type="ARBA" id="ARBA00022519"/>
    </source>
</evidence>
<protein>
    <submittedName>
        <fullName evidence="12">TonB family protein</fullName>
    </submittedName>
</protein>
<evidence type="ECO:0000256" key="7">
    <source>
        <dbReference type="ARBA" id="ARBA00022927"/>
    </source>
</evidence>
<evidence type="ECO:0000256" key="8">
    <source>
        <dbReference type="ARBA" id="ARBA00022989"/>
    </source>
</evidence>
<evidence type="ECO:0000259" key="11">
    <source>
        <dbReference type="PROSITE" id="PS52015"/>
    </source>
</evidence>
<keyword evidence="9" id="KW-0472">Membrane</keyword>
<keyword evidence="13" id="KW-1185">Reference proteome</keyword>
<comment type="subcellular location">
    <subcellularLocation>
        <location evidence="1">Cell inner membrane</location>
        <topology evidence="1">Single-pass membrane protein</topology>
        <orientation evidence="1">Periplasmic side</orientation>
    </subcellularLocation>
</comment>
<dbReference type="Proteomes" id="UP001276564">
    <property type="component" value="Unassembled WGS sequence"/>
</dbReference>
<feature type="region of interest" description="Disordered" evidence="10">
    <location>
        <begin position="122"/>
        <end position="236"/>
    </location>
</feature>
<gene>
    <name evidence="12" type="ORF">RFM23_05855</name>
</gene>
<dbReference type="Gene3D" id="3.30.1150.10">
    <property type="match status" value="1"/>
</dbReference>
<evidence type="ECO:0000256" key="3">
    <source>
        <dbReference type="ARBA" id="ARBA00022448"/>
    </source>
</evidence>
<accession>A0ABU5AIP7</accession>
<evidence type="ECO:0000256" key="4">
    <source>
        <dbReference type="ARBA" id="ARBA00022475"/>
    </source>
</evidence>
<dbReference type="PROSITE" id="PS52015">
    <property type="entry name" value="TONB_CTD"/>
    <property type="match status" value="1"/>
</dbReference>